<comment type="similarity">
    <text evidence="1">Belongs to the AHA1 family.</text>
</comment>
<dbReference type="InterPro" id="IPR013538">
    <property type="entry name" value="ASHA1/2-like_C"/>
</dbReference>
<evidence type="ECO:0000313" key="3">
    <source>
        <dbReference type="EMBL" id="MFC3192623.1"/>
    </source>
</evidence>
<organism evidence="3 4">
    <name type="scientific">Marinicella sediminis</name>
    <dbReference type="NCBI Taxonomy" id="1792834"/>
    <lineage>
        <taxon>Bacteria</taxon>
        <taxon>Pseudomonadati</taxon>
        <taxon>Pseudomonadota</taxon>
        <taxon>Gammaproteobacteria</taxon>
        <taxon>Lysobacterales</taxon>
        <taxon>Marinicellaceae</taxon>
        <taxon>Marinicella</taxon>
    </lineage>
</organism>
<feature type="domain" description="Activator of Hsp90 ATPase homologue 1/2-like C-terminal" evidence="2">
    <location>
        <begin position="13"/>
        <end position="143"/>
    </location>
</feature>
<comment type="caution">
    <text evidence="3">The sequence shown here is derived from an EMBL/GenBank/DDBJ whole genome shotgun (WGS) entry which is preliminary data.</text>
</comment>
<evidence type="ECO:0000313" key="4">
    <source>
        <dbReference type="Proteomes" id="UP001595533"/>
    </source>
</evidence>
<dbReference type="Gene3D" id="3.30.530.20">
    <property type="match status" value="1"/>
</dbReference>
<dbReference type="CDD" id="cd08898">
    <property type="entry name" value="SRPBCC_CalC_Aha1-like_5"/>
    <property type="match status" value="1"/>
</dbReference>
<dbReference type="InterPro" id="IPR023393">
    <property type="entry name" value="START-like_dom_sf"/>
</dbReference>
<gene>
    <name evidence="3" type="ORF">ACFODZ_00085</name>
</gene>
<dbReference type="SUPFAM" id="SSF55961">
    <property type="entry name" value="Bet v1-like"/>
    <property type="match status" value="1"/>
</dbReference>
<dbReference type="Proteomes" id="UP001595533">
    <property type="component" value="Unassembled WGS sequence"/>
</dbReference>
<name>A0ABV7J8R2_9GAMM</name>
<accession>A0ABV7J8R2</accession>
<dbReference type="Pfam" id="PF08327">
    <property type="entry name" value="AHSA1"/>
    <property type="match status" value="1"/>
</dbReference>
<protein>
    <submittedName>
        <fullName evidence="3">SRPBCC family protein</fullName>
    </submittedName>
</protein>
<sequence>MQNIIERSIRIQASKAAIYAALTEADKLTQWFPSSVEGDLTPGSQPLFGFGEHGKSRVSIVAAEPHHYFAYRWVPGANHCEGDVSLVATTLVEFRISEAEGGFCEVKVTESGFNELPADIKADAFKQNNQGWDYMVNRLEQLFTEAA</sequence>
<dbReference type="EMBL" id="JBHRTS010000001">
    <property type="protein sequence ID" value="MFC3192623.1"/>
    <property type="molecule type" value="Genomic_DNA"/>
</dbReference>
<reference evidence="4" key="1">
    <citation type="journal article" date="2019" name="Int. J. Syst. Evol. Microbiol.">
        <title>The Global Catalogue of Microorganisms (GCM) 10K type strain sequencing project: providing services to taxonomists for standard genome sequencing and annotation.</title>
        <authorList>
            <consortium name="The Broad Institute Genomics Platform"/>
            <consortium name="The Broad Institute Genome Sequencing Center for Infectious Disease"/>
            <person name="Wu L."/>
            <person name="Ma J."/>
        </authorList>
    </citation>
    <scope>NUCLEOTIDE SEQUENCE [LARGE SCALE GENOMIC DNA]</scope>
    <source>
        <strain evidence="4">KCTC 42953</strain>
    </source>
</reference>
<keyword evidence="4" id="KW-1185">Reference proteome</keyword>
<evidence type="ECO:0000256" key="1">
    <source>
        <dbReference type="ARBA" id="ARBA00006817"/>
    </source>
</evidence>
<proteinExistence type="inferred from homology"/>
<dbReference type="RefSeq" id="WP_077412840.1">
    <property type="nucleotide sequence ID" value="NZ_JBHRTS010000001.1"/>
</dbReference>
<evidence type="ECO:0000259" key="2">
    <source>
        <dbReference type="Pfam" id="PF08327"/>
    </source>
</evidence>